<comment type="caution">
    <text evidence="2">The sequence shown here is derived from an EMBL/GenBank/DDBJ whole genome shotgun (WGS) entry which is preliminary data.</text>
</comment>
<accession>Q08PL9</accession>
<dbReference type="Proteomes" id="UP000032702">
    <property type="component" value="Unassembled WGS sequence"/>
</dbReference>
<dbReference type="EMBL" id="AAMD01000238">
    <property type="protein sequence ID" value="EAU62425.1"/>
    <property type="molecule type" value="Genomic_DNA"/>
</dbReference>
<dbReference type="AlphaFoldDB" id="Q08PL9"/>
<reference evidence="2 3" key="1">
    <citation type="submission" date="2006-04" db="EMBL/GenBank/DDBJ databases">
        <authorList>
            <person name="Nierman W.C."/>
        </authorList>
    </citation>
    <scope>NUCLEOTIDE SEQUENCE [LARGE SCALE GENOMIC DNA]</scope>
    <source>
        <strain evidence="2 3">DW4/3-1</strain>
    </source>
</reference>
<name>Q08PL9_STIAD</name>
<sequence>MKNAAAQQKLERLRELGANAVSTSEQSRKKEKNVTPARMR</sequence>
<gene>
    <name evidence="2" type="ORF">STIAU_5243</name>
</gene>
<evidence type="ECO:0000313" key="3">
    <source>
        <dbReference type="Proteomes" id="UP000032702"/>
    </source>
</evidence>
<proteinExistence type="predicted"/>
<evidence type="ECO:0000313" key="2">
    <source>
        <dbReference type="EMBL" id="EAU62425.1"/>
    </source>
</evidence>
<feature type="region of interest" description="Disordered" evidence="1">
    <location>
        <begin position="1"/>
        <end position="40"/>
    </location>
</feature>
<protein>
    <submittedName>
        <fullName evidence="2">Uncharacterized protein</fullName>
    </submittedName>
</protein>
<organism evidence="2 3">
    <name type="scientific">Stigmatella aurantiaca (strain DW4/3-1)</name>
    <dbReference type="NCBI Taxonomy" id="378806"/>
    <lineage>
        <taxon>Bacteria</taxon>
        <taxon>Pseudomonadati</taxon>
        <taxon>Myxococcota</taxon>
        <taxon>Myxococcia</taxon>
        <taxon>Myxococcales</taxon>
        <taxon>Cystobacterineae</taxon>
        <taxon>Archangiaceae</taxon>
        <taxon>Stigmatella</taxon>
    </lineage>
</organism>
<evidence type="ECO:0000256" key="1">
    <source>
        <dbReference type="SAM" id="MobiDB-lite"/>
    </source>
</evidence>